<sequence>MVMFAFEHIKLGSSSTHGVKSCKTTILLSGESPFSFSIPTLTRVSIDALPVMRPIPGPPTPTTPPTPPPPTPPPPMLPPLPGDSLQSPSPSEREIKDDYFLLMLLFFAKDSVKCEYK</sequence>
<organism evidence="2 3">
    <name type="scientific">Ladona fulva</name>
    <name type="common">Scarce chaser dragonfly</name>
    <name type="synonym">Libellula fulva</name>
    <dbReference type="NCBI Taxonomy" id="123851"/>
    <lineage>
        <taxon>Eukaryota</taxon>
        <taxon>Metazoa</taxon>
        <taxon>Ecdysozoa</taxon>
        <taxon>Arthropoda</taxon>
        <taxon>Hexapoda</taxon>
        <taxon>Insecta</taxon>
        <taxon>Pterygota</taxon>
        <taxon>Palaeoptera</taxon>
        <taxon>Odonata</taxon>
        <taxon>Epiprocta</taxon>
        <taxon>Anisoptera</taxon>
        <taxon>Libelluloidea</taxon>
        <taxon>Libellulidae</taxon>
        <taxon>Ladona</taxon>
    </lineage>
</organism>
<feature type="compositionally biased region" description="Pro residues" evidence="1">
    <location>
        <begin position="53"/>
        <end position="81"/>
    </location>
</feature>
<name>A0A8K0JZP1_LADFU</name>
<evidence type="ECO:0000256" key="1">
    <source>
        <dbReference type="SAM" id="MobiDB-lite"/>
    </source>
</evidence>
<comment type="caution">
    <text evidence="2">The sequence shown here is derived from an EMBL/GenBank/DDBJ whole genome shotgun (WGS) entry which is preliminary data.</text>
</comment>
<dbReference type="EMBL" id="KZ308221">
    <property type="protein sequence ID" value="KAG8225014.1"/>
    <property type="molecule type" value="Genomic_DNA"/>
</dbReference>
<feature type="region of interest" description="Disordered" evidence="1">
    <location>
        <begin position="50"/>
        <end position="92"/>
    </location>
</feature>
<evidence type="ECO:0000313" key="2">
    <source>
        <dbReference type="EMBL" id="KAG8225014.1"/>
    </source>
</evidence>
<reference evidence="2" key="1">
    <citation type="submission" date="2013-04" db="EMBL/GenBank/DDBJ databases">
        <authorList>
            <person name="Qu J."/>
            <person name="Murali S.C."/>
            <person name="Bandaranaike D."/>
            <person name="Bellair M."/>
            <person name="Blankenburg K."/>
            <person name="Chao H."/>
            <person name="Dinh H."/>
            <person name="Doddapaneni H."/>
            <person name="Downs B."/>
            <person name="Dugan-Rocha S."/>
            <person name="Elkadiri S."/>
            <person name="Gnanaolivu R.D."/>
            <person name="Hernandez B."/>
            <person name="Javaid M."/>
            <person name="Jayaseelan J.C."/>
            <person name="Lee S."/>
            <person name="Li M."/>
            <person name="Ming W."/>
            <person name="Munidasa M."/>
            <person name="Muniz J."/>
            <person name="Nguyen L."/>
            <person name="Ongeri F."/>
            <person name="Osuji N."/>
            <person name="Pu L.-L."/>
            <person name="Puazo M."/>
            <person name="Qu C."/>
            <person name="Quiroz J."/>
            <person name="Raj R."/>
            <person name="Weissenberger G."/>
            <person name="Xin Y."/>
            <person name="Zou X."/>
            <person name="Han Y."/>
            <person name="Richards S."/>
            <person name="Worley K."/>
            <person name="Muzny D."/>
            <person name="Gibbs R."/>
        </authorList>
    </citation>
    <scope>NUCLEOTIDE SEQUENCE</scope>
    <source>
        <strain evidence="2">Sampled in the wild</strain>
    </source>
</reference>
<proteinExistence type="predicted"/>
<dbReference type="Proteomes" id="UP000792457">
    <property type="component" value="Unassembled WGS sequence"/>
</dbReference>
<reference evidence="2" key="2">
    <citation type="submission" date="2017-10" db="EMBL/GenBank/DDBJ databases">
        <title>Ladona fulva Genome sequencing and assembly.</title>
        <authorList>
            <person name="Murali S."/>
            <person name="Richards S."/>
            <person name="Bandaranaike D."/>
            <person name="Bellair M."/>
            <person name="Blankenburg K."/>
            <person name="Chao H."/>
            <person name="Dinh H."/>
            <person name="Doddapaneni H."/>
            <person name="Dugan-Rocha S."/>
            <person name="Elkadiri S."/>
            <person name="Gnanaolivu R."/>
            <person name="Hernandez B."/>
            <person name="Skinner E."/>
            <person name="Javaid M."/>
            <person name="Lee S."/>
            <person name="Li M."/>
            <person name="Ming W."/>
            <person name="Munidasa M."/>
            <person name="Muniz J."/>
            <person name="Nguyen L."/>
            <person name="Hughes D."/>
            <person name="Osuji N."/>
            <person name="Pu L.-L."/>
            <person name="Puazo M."/>
            <person name="Qu C."/>
            <person name="Quiroz J."/>
            <person name="Raj R."/>
            <person name="Weissenberger G."/>
            <person name="Xin Y."/>
            <person name="Zou X."/>
            <person name="Han Y."/>
            <person name="Worley K."/>
            <person name="Muzny D."/>
            <person name="Gibbs R."/>
        </authorList>
    </citation>
    <scope>NUCLEOTIDE SEQUENCE</scope>
    <source>
        <strain evidence="2">Sampled in the wild</strain>
    </source>
</reference>
<dbReference type="AlphaFoldDB" id="A0A8K0JZP1"/>
<protein>
    <submittedName>
        <fullName evidence="2">Uncharacterized protein</fullName>
    </submittedName>
</protein>
<gene>
    <name evidence="2" type="ORF">J437_LFUL006025</name>
</gene>
<evidence type="ECO:0000313" key="3">
    <source>
        <dbReference type="Proteomes" id="UP000792457"/>
    </source>
</evidence>
<accession>A0A8K0JZP1</accession>
<keyword evidence="3" id="KW-1185">Reference proteome</keyword>